<dbReference type="GeneID" id="64855637"/>
<dbReference type="EMBL" id="CAEFZW010000001">
    <property type="protein sequence ID" value="CAB4252508.1"/>
    <property type="molecule type" value="Genomic_DNA"/>
</dbReference>
<accession>A0A8H2VC12</accession>
<organism evidence="1 2">
    <name type="scientific">Maudiozyma barnettii</name>
    <dbReference type="NCBI Taxonomy" id="61262"/>
    <lineage>
        <taxon>Eukaryota</taxon>
        <taxon>Fungi</taxon>
        <taxon>Dikarya</taxon>
        <taxon>Ascomycota</taxon>
        <taxon>Saccharomycotina</taxon>
        <taxon>Saccharomycetes</taxon>
        <taxon>Saccharomycetales</taxon>
        <taxon>Saccharomycetaceae</taxon>
        <taxon>Maudiozyma</taxon>
    </lineage>
</organism>
<dbReference type="OrthoDB" id="4039294at2759"/>
<dbReference type="Proteomes" id="UP000644660">
    <property type="component" value="Unassembled WGS sequence"/>
</dbReference>
<proteinExistence type="predicted"/>
<sequence length="234" mass="26692">MSKYYSFEEQTQTEFSSEVSPFILAPLDDLSCMETTILTSGNLVTEATPVTNWLKKQRINVIDNRNEIKSAIDKFDSERRAEYNNVKNYFQNNIFNNKQENENRLVPTSIVALSAFLTGRIMCRKRFGWSSVGNPTSISTKLIKSLPSRIITPWVFACTTFAIGTPETWNNVTKVISERYIPTDVSETVKNTSNSIYNILIKAPIQNINQFSEVTLPEAVKQIRKNFIELLQVS</sequence>
<comment type="caution">
    <text evidence="1">The sequence shown here is derived from an EMBL/GenBank/DDBJ whole genome shotgun (WGS) entry which is preliminary data.</text>
</comment>
<protein>
    <submittedName>
        <fullName evidence="1">Uncharacterized protein</fullName>
    </submittedName>
</protein>
<dbReference type="RefSeq" id="XP_041404546.1">
    <property type="nucleotide sequence ID" value="XM_041548612.1"/>
</dbReference>
<gene>
    <name evidence="1" type="ORF">KABA2_01S15246</name>
</gene>
<keyword evidence="2" id="KW-1185">Reference proteome</keyword>
<evidence type="ECO:0000313" key="2">
    <source>
        <dbReference type="Proteomes" id="UP000644660"/>
    </source>
</evidence>
<dbReference type="AlphaFoldDB" id="A0A8H2VC12"/>
<name>A0A8H2VC12_9SACH</name>
<reference evidence="1 2" key="1">
    <citation type="submission" date="2020-05" db="EMBL/GenBank/DDBJ databases">
        <authorList>
            <person name="Casaregola S."/>
            <person name="Devillers H."/>
            <person name="Grondin C."/>
        </authorList>
    </citation>
    <scope>NUCLEOTIDE SEQUENCE [LARGE SCALE GENOMIC DNA]</scope>
    <source>
        <strain evidence="1 2">CLIB 1767</strain>
    </source>
</reference>
<evidence type="ECO:0000313" key="1">
    <source>
        <dbReference type="EMBL" id="CAB4252508.1"/>
    </source>
</evidence>